<dbReference type="GO" id="GO:0006508">
    <property type="term" value="P:proteolysis"/>
    <property type="evidence" value="ECO:0007669"/>
    <property type="project" value="UniProtKB-KW"/>
</dbReference>
<gene>
    <name evidence="9" type="ORF">PsYK624_153930</name>
</gene>
<dbReference type="OrthoDB" id="18915at2759"/>
<dbReference type="GO" id="GO:0005634">
    <property type="term" value="C:nucleus"/>
    <property type="evidence" value="ECO:0007669"/>
    <property type="project" value="TreeGrafter"/>
</dbReference>
<dbReference type="PROSITE" id="PS50802">
    <property type="entry name" value="OTU"/>
    <property type="match status" value="1"/>
</dbReference>
<dbReference type="Gene3D" id="1.20.1300.20">
    <property type="entry name" value="Peptidase C65 Otubain, subdomain 2"/>
    <property type="match status" value="1"/>
</dbReference>
<comment type="catalytic activity">
    <reaction evidence="1">
        <text>Thiol-dependent hydrolysis of ester, thioester, amide, peptide and isopeptide bonds formed by the C-terminal Gly of ubiquitin (a 76-residue protein attached to proteins as an intracellular targeting signal).</text>
        <dbReference type="EC" id="3.4.19.12"/>
    </reaction>
</comment>
<dbReference type="GO" id="GO:0043130">
    <property type="term" value="F:ubiquitin binding"/>
    <property type="evidence" value="ECO:0007669"/>
    <property type="project" value="TreeGrafter"/>
</dbReference>
<keyword evidence="10" id="KW-1185">Reference proteome</keyword>
<evidence type="ECO:0000256" key="3">
    <source>
        <dbReference type="ARBA" id="ARBA00022670"/>
    </source>
</evidence>
<dbReference type="InterPro" id="IPR038765">
    <property type="entry name" value="Papain-like_cys_pep_sf"/>
</dbReference>
<evidence type="ECO:0000313" key="10">
    <source>
        <dbReference type="Proteomes" id="UP000703269"/>
    </source>
</evidence>
<dbReference type="InterPro" id="IPR042467">
    <property type="entry name" value="Peptidase_C65_otubain_sub2"/>
</dbReference>
<evidence type="ECO:0000256" key="5">
    <source>
        <dbReference type="ARBA" id="ARBA00022801"/>
    </source>
</evidence>
<sequence length="342" mass="38394">MDTHDSVPPPPPPPKMKAGDLPDVGDAPPRAPQKDELPGYSIVAPDSELSTLPPTELFEMNQAAMQDAEQSPDIPLMGLLAKLSDLREEYIRGNQTFVKQINWLEKEGYLGVRRTRGDGDCFYRAFAFAYIERLLKAPEPFRETLVQDTLDALQRSVELLQNVGYEALVYEDFYDTLVHTLKRIVNAQPDAPKLTQRGLLDAFNDIPISNSIMMYMRYVTSAQIKADPFSYAPYLYNPDVPYAEEPMDPADFCNHFVECMGKEADHVQITALTTALKVNVRVAYLDGHEHGKGASDANTSPVNFVNFENGEGEQLEPVTLLYRPGHYDVLSRMSEDPQEGLF</sequence>
<dbReference type="PANTHER" id="PTHR12931:SF15">
    <property type="entry name" value="UBIQUITIN THIOESTERASE OTUBAIN-LIKE"/>
    <property type="match status" value="1"/>
</dbReference>
<accession>A0A9P3LL33</accession>
<protein>
    <recommendedName>
        <fullName evidence="2">ubiquitinyl hydrolase 1</fullName>
        <ecNumber evidence="2">3.4.19.12</ecNumber>
    </recommendedName>
</protein>
<dbReference type="InterPro" id="IPR019400">
    <property type="entry name" value="Peptidase_C65_otubain"/>
</dbReference>
<evidence type="ECO:0000256" key="7">
    <source>
        <dbReference type="SAM" id="MobiDB-lite"/>
    </source>
</evidence>
<organism evidence="9 10">
    <name type="scientific">Phanerochaete sordida</name>
    <dbReference type="NCBI Taxonomy" id="48140"/>
    <lineage>
        <taxon>Eukaryota</taxon>
        <taxon>Fungi</taxon>
        <taxon>Dikarya</taxon>
        <taxon>Basidiomycota</taxon>
        <taxon>Agaricomycotina</taxon>
        <taxon>Agaricomycetes</taxon>
        <taxon>Polyporales</taxon>
        <taxon>Phanerochaetaceae</taxon>
        <taxon>Phanerochaete</taxon>
    </lineage>
</organism>
<dbReference type="GO" id="GO:0071108">
    <property type="term" value="P:protein K48-linked deubiquitination"/>
    <property type="evidence" value="ECO:0007669"/>
    <property type="project" value="TreeGrafter"/>
</dbReference>
<dbReference type="Pfam" id="PF10275">
    <property type="entry name" value="Peptidase_C65"/>
    <property type="match status" value="1"/>
</dbReference>
<dbReference type="Gene3D" id="3.30.200.60">
    <property type="entry name" value="Peptidase C65 Otubain, subdomain 1"/>
    <property type="match status" value="1"/>
</dbReference>
<keyword evidence="4" id="KW-0833">Ubl conjugation pathway</keyword>
<dbReference type="PANTHER" id="PTHR12931">
    <property type="entry name" value="UBIQUITIN THIOLESTERASE PROTEIN OTUB"/>
    <property type="match status" value="1"/>
</dbReference>
<dbReference type="Proteomes" id="UP000703269">
    <property type="component" value="Unassembled WGS sequence"/>
</dbReference>
<comment type="caution">
    <text evidence="9">The sequence shown here is derived from an EMBL/GenBank/DDBJ whole genome shotgun (WGS) entry which is preliminary data.</text>
</comment>
<dbReference type="InterPro" id="IPR042468">
    <property type="entry name" value="Peptidase_C65_otubain_sub1"/>
</dbReference>
<dbReference type="GO" id="GO:0004843">
    <property type="term" value="F:cysteine-type deubiquitinase activity"/>
    <property type="evidence" value="ECO:0007669"/>
    <property type="project" value="UniProtKB-EC"/>
</dbReference>
<dbReference type="CDD" id="cd22749">
    <property type="entry name" value="Otubain_C65"/>
    <property type="match status" value="1"/>
</dbReference>
<keyword evidence="5" id="KW-0378">Hydrolase</keyword>
<evidence type="ECO:0000256" key="2">
    <source>
        <dbReference type="ARBA" id="ARBA00012759"/>
    </source>
</evidence>
<evidence type="ECO:0000256" key="1">
    <source>
        <dbReference type="ARBA" id="ARBA00000707"/>
    </source>
</evidence>
<dbReference type="EC" id="3.4.19.12" evidence="2"/>
<keyword evidence="3" id="KW-0645">Protease</keyword>
<keyword evidence="6" id="KW-0788">Thiol protease</keyword>
<dbReference type="AlphaFoldDB" id="A0A9P3LL33"/>
<dbReference type="InterPro" id="IPR003323">
    <property type="entry name" value="OTU_dom"/>
</dbReference>
<evidence type="ECO:0000256" key="4">
    <source>
        <dbReference type="ARBA" id="ARBA00022786"/>
    </source>
</evidence>
<evidence type="ECO:0000313" key="9">
    <source>
        <dbReference type="EMBL" id="GJE99146.1"/>
    </source>
</evidence>
<reference evidence="9 10" key="1">
    <citation type="submission" date="2021-08" db="EMBL/GenBank/DDBJ databases">
        <title>Draft Genome Sequence of Phanerochaete sordida strain YK-624.</title>
        <authorList>
            <person name="Mori T."/>
            <person name="Dohra H."/>
            <person name="Suzuki T."/>
            <person name="Kawagishi H."/>
            <person name="Hirai H."/>
        </authorList>
    </citation>
    <scope>NUCLEOTIDE SEQUENCE [LARGE SCALE GENOMIC DNA]</scope>
    <source>
        <strain evidence="9 10">YK-624</strain>
    </source>
</reference>
<dbReference type="EMBL" id="BPQB01000102">
    <property type="protein sequence ID" value="GJE99146.1"/>
    <property type="molecule type" value="Genomic_DNA"/>
</dbReference>
<evidence type="ECO:0000259" key="8">
    <source>
        <dbReference type="PROSITE" id="PS50802"/>
    </source>
</evidence>
<evidence type="ECO:0000256" key="6">
    <source>
        <dbReference type="ARBA" id="ARBA00022807"/>
    </source>
</evidence>
<proteinExistence type="predicted"/>
<feature type="region of interest" description="Disordered" evidence="7">
    <location>
        <begin position="1"/>
        <end position="46"/>
    </location>
</feature>
<name>A0A9P3LL33_9APHY</name>
<dbReference type="SUPFAM" id="SSF54001">
    <property type="entry name" value="Cysteine proteinases"/>
    <property type="match status" value="1"/>
</dbReference>
<feature type="domain" description="OTU" evidence="8">
    <location>
        <begin position="110"/>
        <end position="333"/>
    </location>
</feature>